<protein>
    <recommendedName>
        <fullName evidence="3">DUF4384 domain-containing protein</fullName>
    </recommendedName>
</protein>
<organism evidence="1 2">
    <name type="scientific">Candidatus Thiomargarita nelsonii</name>
    <dbReference type="NCBI Taxonomy" id="1003181"/>
    <lineage>
        <taxon>Bacteria</taxon>
        <taxon>Pseudomonadati</taxon>
        <taxon>Pseudomonadota</taxon>
        <taxon>Gammaproteobacteria</taxon>
        <taxon>Thiotrichales</taxon>
        <taxon>Thiotrichaceae</taxon>
        <taxon>Thiomargarita</taxon>
    </lineage>
</organism>
<gene>
    <name evidence="1" type="ORF">PN36_22910</name>
</gene>
<keyword evidence="2" id="KW-1185">Reference proteome</keyword>
<proteinExistence type="predicted"/>
<evidence type="ECO:0000313" key="2">
    <source>
        <dbReference type="Proteomes" id="UP000030428"/>
    </source>
</evidence>
<dbReference type="Proteomes" id="UP000030428">
    <property type="component" value="Unassembled WGS sequence"/>
</dbReference>
<reference evidence="1 2" key="1">
    <citation type="journal article" date="2016" name="Front. Microbiol.">
        <title>Single-Cell (Meta-)Genomics of a Dimorphic Candidatus Thiomargarita nelsonii Reveals Genomic Plasticity.</title>
        <authorList>
            <person name="Flood B.E."/>
            <person name="Fliss P."/>
            <person name="Jones D.S."/>
            <person name="Dick G.J."/>
            <person name="Jain S."/>
            <person name="Kaster A.K."/>
            <person name="Winkel M."/>
            <person name="Mussmann M."/>
            <person name="Bailey J."/>
        </authorList>
    </citation>
    <scope>NUCLEOTIDE SEQUENCE [LARGE SCALE GENOMIC DNA]</scope>
    <source>
        <strain evidence="1">Hydrate Ridge</strain>
    </source>
</reference>
<comment type="caution">
    <text evidence="1">The sequence shown here is derived from an EMBL/GenBank/DDBJ whole genome shotgun (WGS) entry which is preliminary data.</text>
</comment>
<name>A0A0A6PFS2_9GAMM</name>
<accession>A0A0A6PFS2</accession>
<sequence>MMLPAQADDASSQLKQLPTPDLVTVSFWLEVPGKTHFSSEEKVRLYYKIKINDLAENSPVYFSLINISPSGTMSVLLNNVPVEPGRIYALPKLQTTWASGEMVKMTSRLDLQSGREYFKALVTTTPINSWPEFLGVTTETNKRGLQRVILLGSQALTVEVD</sequence>
<evidence type="ECO:0008006" key="3">
    <source>
        <dbReference type="Google" id="ProtNLM"/>
    </source>
</evidence>
<dbReference type="AlphaFoldDB" id="A0A0A6PFS2"/>
<dbReference type="EMBL" id="JSZA02000109">
    <property type="protein sequence ID" value="KHD09119.2"/>
    <property type="molecule type" value="Genomic_DNA"/>
</dbReference>
<evidence type="ECO:0000313" key="1">
    <source>
        <dbReference type="EMBL" id="KHD09119.2"/>
    </source>
</evidence>